<sequence length="572" mass="61172">MRRSSTLLAAASAAALLATGAAACSSSDSSNGSGSSAAFDPHNCQGGTLYVLNQSDATSHHLDPARIYTSGGGSITSLIFRTLTTRHRVPGQAGDQVVPDLATDTGKASDGAKTWTYHLKDGLKFDDGTPITSRDIKWGVERAFAPELPGGIPYLRDWLAGGADYKGPYKGKELDSIQTPDDKTIIFKLRKPEGDFPYVATATQFAPVPKAKDDGTGYEKHPVSSGPYKVVSHEQDKSLVLARNPYWSRTLDDQRLACADRVEGTYGLNAAVINQRLSSSAGKDANAITVDTDLSPAELARISTDPNLKKRAVKGEFGETDYIAFDTKVKPFDDIRVREAISYAIGRQSVVNAVGGSSLAKAATTFLPDQAAFGYQPYDYFPAGPNGNAAKAKELLAQAGHPNGLTITLAHRNADYNHDGPAVATAIQSSLKQAGITVKLKPYDDAGYGDTVQKPSTEPGMFLATWGADWPTGGPFLAPIFDGRQILKDGGNFNASQLNDSKVNTEFDAINTITDPVQARPRWGALDATIGRQALTVPLIHPIYIRLTGKNVKNAYLDEWRGSYDPAMVSVK</sequence>
<dbReference type="GO" id="GO:0042597">
    <property type="term" value="C:periplasmic space"/>
    <property type="evidence" value="ECO:0007669"/>
    <property type="project" value="UniProtKB-ARBA"/>
</dbReference>
<dbReference type="Pfam" id="PF00496">
    <property type="entry name" value="SBP_bac_5"/>
    <property type="match status" value="1"/>
</dbReference>
<dbReference type="Gene3D" id="3.10.105.10">
    <property type="entry name" value="Dipeptide-binding Protein, Domain 3"/>
    <property type="match status" value="1"/>
</dbReference>
<dbReference type="GO" id="GO:0043190">
    <property type="term" value="C:ATP-binding cassette (ABC) transporter complex"/>
    <property type="evidence" value="ECO:0007669"/>
    <property type="project" value="InterPro"/>
</dbReference>
<protein>
    <submittedName>
        <fullName evidence="3">Peptide/nickel transport system substrate-binding protein</fullName>
    </submittedName>
</protein>
<gene>
    <name evidence="3" type="ORF">FB559_5854</name>
</gene>
<dbReference type="PIRSF" id="PIRSF002741">
    <property type="entry name" value="MppA"/>
    <property type="match status" value="1"/>
</dbReference>
<reference evidence="3 4" key="1">
    <citation type="submission" date="2019-06" db="EMBL/GenBank/DDBJ databases">
        <title>Sequencing the genomes of 1000 actinobacteria strains.</title>
        <authorList>
            <person name="Klenk H.-P."/>
        </authorList>
    </citation>
    <scope>NUCLEOTIDE SEQUENCE [LARGE SCALE GENOMIC DNA]</scope>
    <source>
        <strain evidence="3 4">DSM 102200</strain>
    </source>
</reference>
<feature type="domain" description="Solute-binding protein family 5" evidence="2">
    <location>
        <begin position="96"/>
        <end position="484"/>
    </location>
</feature>
<dbReference type="OrthoDB" id="5240629at2"/>
<evidence type="ECO:0000313" key="3">
    <source>
        <dbReference type="EMBL" id="TQM00147.1"/>
    </source>
</evidence>
<name>A0A543CSQ1_9ACTN</name>
<dbReference type="CDD" id="cd08506">
    <property type="entry name" value="PBP2_clavulanate_OppA2"/>
    <property type="match status" value="1"/>
</dbReference>
<evidence type="ECO:0000313" key="4">
    <source>
        <dbReference type="Proteomes" id="UP000316096"/>
    </source>
</evidence>
<accession>A0A543CSQ1</accession>
<dbReference type="InterPro" id="IPR039424">
    <property type="entry name" value="SBP_5"/>
</dbReference>
<comment type="caution">
    <text evidence="3">The sequence shown here is derived from an EMBL/GenBank/DDBJ whole genome shotgun (WGS) entry which is preliminary data.</text>
</comment>
<feature type="chain" id="PRO_5021931036" evidence="1">
    <location>
        <begin position="24"/>
        <end position="572"/>
    </location>
</feature>
<dbReference type="GO" id="GO:1904680">
    <property type="term" value="F:peptide transmembrane transporter activity"/>
    <property type="evidence" value="ECO:0007669"/>
    <property type="project" value="TreeGrafter"/>
</dbReference>
<evidence type="ECO:0000256" key="1">
    <source>
        <dbReference type="SAM" id="SignalP"/>
    </source>
</evidence>
<keyword evidence="1" id="KW-0732">Signal</keyword>
<dbReference type="Proteomes" id="UP000316096">
    <property type="component" value="Unassembled WGS sequence"/>
</dbReference>
<organism evidence="3 4">
    <name type="scientific">Actinoallomurus bryophytorum</name>
    <dbReference type="NCBI Taxonomy" id="1490222"/>
    <lineage>
        <taxon>Bacteria</taxon>
        <taxon>Bacillati</taxon>
        <taxon>Actinomycetota</taxon>
        <taxon>Actinomycetes</taxon>
        <taxon>Streptosporangiales</taxon>
        <taxon>Thermomonosporaceae</taxon>
        <taxon>Actinoallomurus</taxon>
    </lineage>
</organism>
<dbReference type="RefSeq" id="WP_141959484.1">
    <property type="nucleotide sequence ID" value="NZ_VFOZ01000001.1"/>
</dbReference>
<keyword evidence="4" id="KW-1185">Reference proteome</keyword>
<feature type="signal peptide" evidence="1">
    <location>
        <begin position="1"/>
        <end position="23"/>
    </location>
</feature>
<dbReference type="Gene3D" id="3.40.190.10">
    <property type="entry name" value="Periplasmic binding protein-like II"/>
    <property type="match status" value="1"/>
</dbReference>
<dbReference type="EMBL" id="VFOZ01000001">
    <property type="protein sequence ID" value="TQM00147.1"/>
    <property type="molecule type" value="Genomic_DNA"/>
</dbReference>
<dbReference type="AlphaFoldDB" id="A0A543CSQ1"/>
<dbReference type="PANTHER" id="PTHR30290:SF83">
    <property type="entry name" value="ABC TRANSPORTER SUBSTRATE-BINDING PROTEIN"/>
    <property type="match status" value="1"/>
</dbReference>
<evidence type="ECO:0000259" key="2">
    <source>
        <dbReference type="Pfam" id="PF00496"/>
    </source>
</evidence>
<dbReference type="PANTHER" id="PTHR30290">
    <property type="entry name" value="PERIPLASMIC BINDING COMPONENT OF ABC TRANSPORTER"/>
    <property type="match status" value="1"/>
</dbReference>
<proteinExistence type="predicted"/>
<dbReference type="InterPro" id="IPR000914">
    <property type="entry name" value="SBP_5_dom"/>
</dbReference>
<dbReference type="PROSITE" id="PS51257">
    <property type="entry name" value="PROKAR_LIPOPROTEIN"/>
    <property type="match status" value="1"/>
</dbReference>
<dbReference type="InterPro" id="IPR030678">
    <property type="entry name" value="Peptide/Ni-bd"/>
</dbReference>
<dbReference type="SUPFAM" id="SSF53850">
    <property type="entry name" value="Periplasmic binding protein-like II"/>
    <property type="match status" value="1"/>
</dbReference>
<dbReference type="GO" id="GO:0015833">
    <property type="term" value="P:peptide transport"/>
    <property type="evidence" value="ECO:0007669"/>
    <property type="project" value="TreeGrafter"/>
</dbReference>